<organism evidence="2 3">
    <name type="scientific">Clostridium cylindrosporum DSM 605</name>
    <dbReference type="NCBI Taxonomy" id="1121307"/>
    <lineage>
        <taxon>Bacteria</taxon>
        <taxon>Bacillati</taxon>
        <taxon>Bacillota</taxon>
        <taxon>Clostridia</taxon>
        <taxon>Eubacteriales</taxon>
        <taxon>Clostridiaceae</taxon>
        <taxon>Clostridium</taxon>
    </lineage>
</organism>
<dbReference type="Gene3D" id="3.20.20.80">
    <property type="entry name" value="Glycosidases"/>
    <property type="match status" value="1"/>
</dbReference>
<dbReference type="AlphaFoldDB" id="A0A0J8G395"/>
<name>A0A0J8G395_CLOCY</name>
<evidence type="ECO:0000313" key="3">
    <source>
        <dbReference type="Proteomes" id="UP000036756"/>
    </source>
</evidence>
<keyword evidence="3" id="KW-1185">Reference proteome</keyword>
<evidence type="ECO:0000256" key="1">
    <source>
        <dbReference type="SAM" id="Phobius"/>
    </source>
</evidence>
<keyword evidence="1" id="KW-0812">Transmembrane</keyword>
<dbReference type="InterPro" id="IPR017853">
    <property type="entry name" value="GH"/>
</dbReference>
<comment type="caution">
    <text evidence="2">The sequence shown here is derived from an EMBL/GenBank/DDBJ whole genome shotgun (WGS) entry which is preliminary data.</text>
</comment>
<gene>
    <name evidence="2" type="ORF">CLCY_4c01540</name>
</gene>
<protein>
    <recommendedName>
        <fullName evidence="4">Glycosyl hydrolase-like 10 domain-containing protein</fullName>
    </recommendedName>
</protein>
<dbReference type="SUPFAM" id="SSF51445">
    <property type="entry name" value="(Trans)glycosidases"/>
    <property type="match status" value="1"/>
</dbReference>
<feature type="transmembrane region" description="Helical" evidence="1">
    <location>
        <begin position="7"/>
        <end position="28"/>
    </location>
</feature>
<proteinExistence type="predicted"/>
<dbReference type="Proteomes" id="UP000036756">
    <property type="component" value="Unassembled WGS sequence"/>
</dbReference>
<evidence type="ECO:0000313" key="2">
    <source>
        <dbReference type="EMBL" id="KMT22181.1"/>
    </source>
</evidence>
<dbReference type="PATRIC" id="fig|1121307.3.peg.1809"/>
<keyword evidence="1" id="KW-1133">Transmembrane helix</keyword>
<keyword evidence="1" id="KW-0472">Membrane</keyword>
<dbReference type="OrthoDB" id="9805159at2"/>
<sequence>MKGKRKGLIFSLLILLICIVIGGGYWYLESGNISSIKKSLSKENEIYEGNTKKRPLNTGVFILTKNLKSYKGTYSAFTSVGYDVLSGDFSKYESNLDYKGTFIFPQDEVNSLSYAEIDKIKMNIEKGQNAIITGKSKLSEALGIDIKYDKKVSKYTMKGHEKQKIEVKDGMASYQFKAPSGFEKLAINSIDGTDLMVVGNMGKGRVIYSGSELAPSEGSGYEYYPFLLDVFSKEFKLAPVYSRNNGAIYIDIGYHLGVETPAQVANKAKEWGYDQINVGVWASMTDDNIAYYKGLIEESHKRGIKVFAWFELPMVSVDFWNAHPEWRQKTADGKDAHLDWRYLMALENRDCFNAVKEYVKGIMNRFDFDGIDIAEIYYESPGKGFMDSSLFTPMNDAFRNDFKKKYGYDPKESFKVTSKNYWMSNKKAKENLIKERISLITNQHREMLELSEEMKKDRPYLETNVTMIDSIADNRMRENIGLDAKEIVNLQKKYKFILEIEDPFTLWSLGPERYSVIGENYRKLMNKGDKLFIDINIIDRYGQNYPTKKQRGTEVYSLIHNASKYTDKVIMYALATLEEEDMTLAPYAYAYDVVGKETALNTYEFDAKQNFIWHVDMKNKEVYMDGKKYPVYTDNTVIVPYGKHKVEIKDASYKGIRITDINSDIKYATVELNGIKIDYNAAGRCFINVDKKPTSIEVNRKIITPNIKEINGTYTIMLPKGENTVIIK</sequence>
<dbReference type="EMBL" id="LFVU01000024">
    <property type="protein sequence ID" value="KMT22181.1"/>
    <property type="molecule type" value="Genomic_DNA"/>
</dbReference>
<dbReference type="RefSeq" id="WP_048570274.1">
    <property type="nucleotide sequence ID" value="NZ_LFVU01000024.1"/>
</dbReference>
<evidence type="ECO:0008006" key="4">
    <source>
        <dbReference type="Google" id="ProtNLM"/>
    </source>
</evidence>
<reference evidence="2 3" key="1">
    <citation type="submission" date="2015-06" db="EMBL/GenBank/DDBJ databases">
        <title>Draft genome sequence of the purine-degrading Clostridium cylindrosporum HC-1 (DSM 605).</title>
        <authorList>
            <person name="Poehlein A."/>
            <person name="Schiel-Bengelsdorf B."/>
            <person name="Bengelsdorf F."/>
            <person name="Daniel R."/>
            <person name="Duerre P."/>
        </authorList>
    </citation>
    <scope>NUCLEOTIDE SEQUENCE [LARGE SCALE GENOMIC DNA]</scope>
    <source>
        <strain evidence="2 3">DSM 605</strain>
    </source>
</reference>
<accession>A0A0J8G395</accession>